<dbReference type="KEGG" id="cgn:OK18_05980"/>
<dbReference type="PATRIC" id="fig|1324352.5.peg.1267"/>
<sequence length="189" mass="19972">MKTSSFLTKIFIKKYIYSILLIISSWLQAQTVTVSGNWAADIPSITEAGTNYTGIYNNTLNNQITLSGSLPDSFIKLLSSSGAKITMHYTTNAWNNSLGLSAKRSGGTTSITGVCVACSASINGGDVNYIPILQATDVTLLTITFSGLLGLGNSINFSGIRLLLQLSGVSVTIPATTYSARIVFTVVAN</sequence>
<organism evidence="1 2">
    <name type="scientific">Chryseobacterium gallinarum</name>
    <dbReference type="NCBI Taxonomy" id="1324352"/>
    <lineage>
        <taxon>Bacteria</taxon>
        <taxon>Pseudomonadati</taxon>
        <taxon>Bacteroidota</taxon>
        <taxon>Flavobacteriia</taxon>
        <taxon>Flavobacteriales</taxon>
        <taxon>Weeksellaceae</taxon>
        <taxon>Chryseobacterium group</taxon>
        <taxon>Chryseobacterium</taxon>
    </lineage>
</organism>
<proteinExistence type="predicted"/>
<evidence type="ECO:0000313" key="2">
    <source>
        <dbReference type="Proteomes" id="UP000035213"/>
    </source>
</evidence>
<dbReference type="RefSeq" id="WP_053327438.1">
    <property type="nucleotide sequence ID" value="NZ_CP009928.1"/>
</dbReference>
<accession>A0A0G3M2L3</accession>
<reference evidence="1 2" key="1">
    <citation type="submission" date="2014-11" db="EMBL/GenBank/DDBJ databases">
        <authorList>
            <person name="Park G.-S."/>
            <person name="Hong S.-J."/>
            <person name="Jung B.K."/>
            <person name="Khan A.R."/>
            <person name="Kwak Y."/>
            <person name="Shin J.-H."/>
        </authorList>
    </citation>
    <scope>NUCLEOTIDE SEQUENCE [LARGE SCALE GENOMIC DNA]</scope>
    <source>
        <strain evidence="1 2">DSM 27622</strain>
    </source>
</reference>
<dbReference type="Proteomes" id="UP000035213">
    <property type="component" value="Chromosome"/>
</dbReference>
<dbReference type="STRING" id="1324352.OK18_05980"/>
<dbReference type="OrthoDB" id="964707at2"/>
<dbReference type="EMBL" id="CP009928">
    <property type="protein sequence ID" value="AKK72248.1"/>
    <property type="molecule type" value="Genomic_DNA"/>
</dbReference>
<name>A0A0G3M2L3_CHRGL</name>
<dbReference type="AlphaFoldDB" id="A0A0G3M2L3"/>
<gene>
    <name evidence="1" type="ORF">OK18_05980</name>
</gene>
<evidence type="ECO:0000313" key="1">
    <source>
        <dbReference type="EMBL" id="AKK72248.1"/>
    </source>
</evidence>
<protein>
    <recommendedName>
        <fullName evidence="3">DUF4402 domain-containing protein</fullName>
    </recommendedName>
</protein>
<evidence type="ECO:0008006" key="3">
    <source>
        <dbReference type="Google" id="ProtNLM"/>
    </source>
</evidence>